<gene>
    <name evidence="2" type="ORF">A3F03_03935</name>
</gene>
<dbReference type="Pfam" id="PF01978">
    <property type="entry name" value="TrmB"/>
    <property type="match status" value="1"/>
</dbReference>
<dbReference type="InterPro" id="IPR002831">
    <property type="entry name" value="Tscrpt_reg_TrmB_N"/>
</dbReference>
<dbReference type="EMBL" id="MGAC01000046">
    <property type="protein sequence ID" value="OGK37166.1"/>
    <property type="molecule type" value="Genomic_DNA"/>
</dbReference>
<dbReference type="InterPro" id="IPR036390">
    <property type="entry name" value="WH_DNA-bd_sf"/>
</dbReference>
<protein>
    <recommendedName>
        <fullName evidence="1">Transcription regulator TrmB N-terminal domain-containing protein</fullName>
    </recommendedName>
</protein>
<name>A0A1F7I1C7_9BACT</name>
<evidence type="ECO:0000313" key="2">
    <source>
        <dbReference type="EMBL" id="OGK37166.1"/>
    </source>
</evidence>
<comment type="caution">
    <text evidence="2">The sequence shown here is derived from an EMBL/GenBank/DDBJ whole genome shotgun (WGS) entry which is preliminary data.</text>
</comment>
<dbReference type="PANTHER" id="PTHR34293:SF1">
    <property type="entry name" value="HTH-TYPE TRANSCRIPTIONAL REGULATOR TRMBL2"/>
    <property type="match status" value="1"/>
</dbReference>
<proteinExistence type="predicted"/>
<dbReference type="InterPro" id="IPR011991">
    <property type="entry name" value="ArsR-like_HTH"/>
</dbReference>
<evidence type="ECO:0000313" key="3">
    <source>
        <dbReference type="Proteomes" id="UP000176803"/>
    </source>
</evidence>
<dbReference type="InterPro" id="IPR051797">
    <property type="entry name" value="TrmB-like"/>
</dbReference>
<dbReference type="Proteomes" id="UP000176803">
    <property type="component" value="Unassembled WGS sequence"/>
</dbReference>
<dbReference type="Gene3D" id="1.10.10.10">
    <property type="entry name" value="Winged helix-like DNA-binding domain superfamily/Winged helix DNA-binding domain"/>
    <property type="match status" value="1"/>
</dbReference>
<sequence length="255" mass="29662">MKIVQDYLQELGLSEIEAKLYQGLLEKGPSTVMELATHVGLKRITVHFNIESLIQKGLVTESREGARRQIVAEPPERLKYLLDQRFESIKSLRDKFTSIVNLIDTNYPQAKAGEEIAMKYYKGKGPVELIYQDAMKAKEFRAYVNVKELAKAFPQNVDAFLDIHRKRKEMQIWEIMENSNEAKKYVKKMPKERYFYRIIPPHLNLSVVDYMLFDGKVAIVDLKEDTSGIIISNINYYANAKGIFEFVWQMLDQPE</sequence>
<accession>A0A1F7I1C7</accession>
<dbReference type="PANTHER" id="PTHR34293">
    <property type="entry name" value="HTH-TYPE TRANSCRIPTIONAL REGULATOR TRMBL2"/>
    <property type="match status" value="1"/>
</dbReference>
<organism evidence="2 3">
    <name type="scientific">Candidatus Roizmanbacteria bacterium RIFCSPHIGHO2_12_FULL_41_11</name>
    <dbReference type="NCBI Taxonomy" id="1802052"/>
    <lineage>
        <taxon>Bacteria</taxon>
        <taxon>Candidatus Roizmaniibacteriota</taxon>
    </lineage>
</organism>
<dbReference type="AlphaFoldDB" id="A0A1F7I1C7"/>
<evidence type="ECO:0000259" key="1">
    <source>
        <dbReference type="Pfam" id="PF01978"/>
    </source>
</evidence>
<dbReference type="CDD" id="cd00090">
    <property type="entry name" value="HTH_ARSR"/>
    <property type="match status" value="1"/>
</dbReference>
<dbReference type="SUPFAM" id="SSF46785">
    <property type="entry name" value="Winged helix' DNA-binding domain"/>
    <property type="match status" value="1"/>
</dbReference>
<reference evidence="2 3" key="1">
    <citation type="journal article" date="2016" name="Nat. Commun.">
        <title>Thousands of microbial genomes shed light on interconnected biogeochemical processes in an aquifer system.</title>
        <authorList>
            <person name="Anantharaman K."/>
            <person name="Brown C.T."/>
            <person name="Hug L.A."/>
            <person name="Sharon I."/>
            <person name="Castelle C.J."/>
            <person name="Probst A.J."/>
            <person name="Thomas B.C."/>
            <person name="Singh A."/>
            <person name="Wilkins M.J."/>
            <person name="Karaoz U."/>
            <person name="Brodie E.L."/>
            <person name="Williams K.H."/>
            <person name="Hubbard S.S."/>
            <person name="Banfield J.F."/>
        </authorList>
    </citation>
    <scope>NUCLEOTIDE SEQUENCE [LARGE SCALE GENOMIC DNA]</scope>
</reference>
<feature type="domain" description="Transcription regulator TrmB N-terminal" evidence="1">
    <location>
        <begin position="8"/>
        <end position="72"/>
    </location>
</feature>
<dbReference type="InterPro" id="IPR036388">
    <property type="entry name" value="WH-like_DNA-bd_sf"/>
</dbReference>